<dbReference type="EMBL" id="BGZK01000406">
    <property type="protein sequence ID" value="GBP41816.1"/>
    <property type="molecule type" value="Genomic_DNA"/>
</dbReference>
<sequence>MDELSVKCLLYVDDQVILAPSACGLQEMVNKMNDSVKKRHMKVNVGKTKEMVFETGVSTTECDLLIKVEMRPLRSVCAVHWKDRCRSSDIRKQCGLKQDVVTRVERGMLLSPSENGE</sequence>
<comment type="caution">
    <text evidence="1">The sequence shown here is derived from an EMBL/GenBank/DDBJ whole genome shotgun (WGS) entry which is preliminary data.</text>
</comment>
<proteinExistence type="predicted"/>
<gene>
    <name evidence="1" type="ORF">EVAR_26938_1</name>
</gene>
<evidence type="ECO:0000313" key="1">
    <source>
        <dbReference type="EMBL" id="GBP41816.1"/>
    </source>
</evidence>
<organism evidence="1 2">
    <name type="scientific">Eumeta variegata</name>
    <name type="common">Bagworm moth</name>
    <name type="synonym">Eumeta japonica</name>
    <dbReference type="NCBI Taxonomy" id="151549"/>
    <lineage>
        <taxon>Eukaryota</taxon>
        <taxon>Metazoa</taxon>
        <taxon>Ecdysozoa</taxon>
        <taxon>Arthropoda</taxon>
        <taxon>Hexapoda</taxon>
        <taxon>Insecta</taxon>
        <taxon>Pterygota</taxon>
        <taxon>Neoptera</taxon>
        <taxon>Endopterygota</taxon>
        <taxon>Lepidoptera</taxon>
        <taxon>Glossata</taxon>
        <taxon>Ditrysia</taxon>
        <taxon>Tineoidea</taxon>
        <taxon>Psychidae</taxon>
        <taxon>Oiketicinae</taxon>
        <taxon>Eumeta</taxon>
    </lineage>
</organism>
<dbReference type="Proteomes" id="UP000299102">
    <property type="component" value="Unassembled WGS sequence"/>
</dbReference>
<evidence type="ECO:0000313" key="2">
    <source>
        <dbReference type="Proteomes" id="UP000299102"/>
    </source>
</evidence>
<dbReference type="AlphaFoldDB" id="A0A4C1VRQ8"/>
<dbReference type="OrthoDB" id="425681at2759"/>
<protein>
    <submittedName>
        <fullName evidence="1">Uncharacterized protein</fullName>
    </submittedName>
</protein>
<accession>A0A4C1VRQ8</accession>
<keyword evidence="2" id="KW-1185">Reference proteome</keyword>
<name>A0A4C1VRQ8_EUMVA</name>
<reference evidence="1 2" key="1">
    <citation type="journal article" date="2019" name="Commun. Biol.">
        <title>The bagworm genome reveals a unique fibroin gene that provides high tensile strength.</title>
        <authorList>
            <person name="Kono N."/>
            <person name="Nakamura H."/>
            <person name="Ohtoshi R."/>
            <person name="Tomita M."/>
            <person name="Numata K."/>
            <person name="Arakawa K."/>
        </authorList>
    </citation>
    <scope>NUCLEOTIDE SEQUENCE [LARGE SCALE GENOMIC DNA]</scope>
</reference>